<evidence type="ECO:0000256" key="2">
    <source>
        <dbReference type="ARBA" id="ARBA00013136"/>
    </source>
</evidence>
<dbReference type="GO" id="GO:0003885">
    <property type="term" value="F:D-arabinono-1,4-lactone oxidase activity"/>
    <property type="evidence" value="ECO:0007669"/>
    <property type="project" value="UniProtKB-EC"/>
</dbReference>
<evidence type="ECO:0000313" key="9">
    <source>
        <dbReference type="Proteomes" id="UP000789739"/>
    </source>
</evidence>
<dbReference type="InterPro" id="IPR016170">
    <property type="entry name" value="Cytok_DH_C_sf"/>
</dbReference>
<dbReference type="EC" id="1.1.3.37" evidence="2"/>
<accession>A0A9N8WC02</accession>
<sequence>MDTVINENLEQVIFGTLHDNKQSIVRGVRRYLNSPETQASVEPTRDTGDPIPAIQETRTNWAETISFTPKYTFRPENLNQLIASIKIAKRENLKVRCIAEGHSWSTLSVTQNCLLVMDDMTEVNVEQQSNGDWVLHAEAGAPISKIDNYLREHNPPLAIDSMTVLTSIRIGGAIAPGCHGATTEARTFAEQIVGLEIVTSSGEVHKFEDDPNNPDEMSAARVNLGLLGVIYKVSFRVKPMFKLRMKDTFPLVSAFTNKDLETLVKNSNGIEVFYWPFNSSPTGKRDPSKDKLWVKVWETTNDEVTFDPLATALYRQAQKVSTAIADAVYQQLLTHPERTPLISYTGGKVRLVERNNVWLAPDAIHYQAGIDSIPCLDTEFAIKIDKDFTNVITELHYIIKRIDDYQKQGKFPVNITAEFRILKSSKALLSNAYDDDPDAYYLFIEVLSITGTPNYEQFANELGTRWMKLYNARPHWAKSWEDIPNIKTYLNDKLKSKIQRFEVVRKKYDPTDMFFDNASLHQVFYGA</sequence>
<dbReference type="Gene3D" id="3.30.43.10">
    <property type="entry name" value="Uridine Diphospho-n-acetylenolpyruvylglucosamine Reductase, domain 2"/>
    <property type="match status" value="1"/>
</dbReference>
<dbReference type="InterPro" id="IPR016167">
    <property type="entry name" value="FAD-bd_PCMH_sub1"/>
</dbReference>
<organism evidence="8 9">
    <name type="scientific">Paraglomus brasilianum</name>
    <dbReference type="NCBI Taxonomy" id="144538"/>
    <lineage>
        <taxon>Eukaryota</taxon>
        <taxon>Fungi</taxon>
        <taxon>Fungi incertae sedis</taxon>
        <taxon>Mucoromycota</taxon>
        <taxon>Glomeromycotina</taxon>
        <taxon>Glomeromycetes</taxon>
        <taxon>Paraglomerales</taxon>
        <taxon>Paraglomeraceae</taxon>
        <taxon>Paraglomus</taxon>
    </lineage>
</organism>
<dbReference type="InterPro" id="IPR016164">
    <property type="entry name" value="FAD-linked_Oxase-like_C"/>
</dbReference>
<keyword evidence="4" id="KW-0274">FAD</keyword>
<feature type="domain" description="FAD-binding PCMH-type" evidence="7">
    <location>
        <begin position="64"/>
        <end position="240"/>
    </location>
</feature>
<keyword evidence="5" id="KW-0560">Oxidoreductase</keyword>
<dbReference type="SUPFAM" id="SSF55103">
    <property type="entry name" value="FAD-linked oxidases, C-terminal domain"/>
    <property type="match status" value="1"/>
</dbReference>
<dbReference type="Gene3D" id="3.40.462.10">
    <property type="entry name" value="FAD-linked oxidases, C-terminal domain"/>
    <property type="match status" value="1"/>
</dbReference>
<dbReference type="GO" id="GO:0016020">
    <property type="term" value="C:membrane"/>
    <property type="evidence" value="ECO:0007669"/>
    <property type="project" value="InterPro"/>
</dbReference>
<reference evidence="8" key="1">
    <citation type="submission" date="2021-06" db="EMBL/GenBank/DDBJ databases">
        <authorList>
            <person name="Kallberg Y."/>
            <person name="Tangrot J."/>
            <person name="Rosling A."/>
        </authorList>
    </citation>
    <scope>NUCLEOTIDE SEQUENCE</scope>
    <source>
        <strain evidence="8">BR232B</strain>
    </source>
</reference>
<evidence type="ECO:0000256" key="5">
    <source>
        <dbReference type="ARBA" id="ARBA00023002"/>
    </source>
</evidence>
<name>A0A9N8WC02_9GLOM</name>
<dbReference type="Pfam" id="PF04030">
    <property type="entry name" value="ALO"/>
    <property type="match status" value="1"/>
</dbReference>
<dbReference type="Proteomes" id="UP000789739">
    <property type="component" value="Unassembled WGS sequence"/>
</dbReference>
<dbReference type="PANTHER" id="PTHR43762">
    <property type="entry name" value="L-GULONOLACTONE OXIDASE"/>
    <property type="match status" value="1"/>
</dbReference>
<dbReference type="PIRSF" id="PIRSF000136">
    <property type="entry name" value="LGO_GLO"/>
    <property type="match status" value="1"/>
</dbReference>
<evidence type="ECO:0000259" key="7">
    <source>
        <dbReference type="PROSITE" id="PS51387"/>
    </source>
</evidence>
<protein>
    <recommendedName>
        <fullName evidence="2">D-arabinono-1,4-lactone oxidase</fullName>
        <ecNumber evidence="2">1.1.3.37</ecNumber>
    </recommendedName>
    <alternativeName>
        <fullName evidence="6">L-galactono-gamma-lactone oxidase</fullName>
    </alternativeName>
</protein>
<proteinExistence type="predicted"/>
<dbReference type="OrthoDB" id="610608at2759"/>
<dbReference type="InterPro" id="IPR016169">
    <property type="entry name" value="FAD-bd_PCMH_sub2"/>
</dbReference>
<comment type="caution">
    <text evidence="8">The sequence shown here is derived from an EMBL/GenBank/DDBJ whole genome shotgun (WGS) entry which is preliminary data.</text>
</comment>
<dbReference type="InterPro" id="IPR010031">
    <property type="entry name" value="FAD_lactone_oxidase-like"/>
</dbReference>
<dbReference type="Pfam" id="PF01565">
    <property type="entry name" value="FAD_binding_4"/>
    <property type="match status" value="1"/>
</dbReference>
<evidence type="ECO:0000256" key="4">
    <source>
        <dbReference type="ARBA" id="ARBA00022827"/>
    </source>
</evidence>
<keyword evidence="9" id="KW-1185">Reference proteome</keyword>
<dbReference type="PANTHER" id="PTHR43762:SF1">
    <property type="entry name" value="D-ARABINONO-1,4-LACTONE OXIDASE"/>
    <property type="match status" value="1"/>
</dbReference>
<dbReference type="InterPro" id="IPR036318">
    <property type="entry name" value="FAD-bd_PCMH-like_sf"/>
</dbReference>
<dbReference type="InterPro" id="IPR006094">
    <property type="entry name" value="Oxid_FAD_bind_N"/>
</dbReference>
<dbReference type="Gene3D" id="3.30.465.10">
    <property type="match status" value="1"/>
</dbReference>
<comment type="pathway">
    <text evidence="1">Cofactor biosynthesis; D-erythroascorbate biosynthesis; dehydro-D-arabinono-1,4-lactone from D-arabinose: step 2/2.</text>
</comment>
<dbReference type="InterPro" id="IPR016166">
    <property type="entry name" value="FAD-bd_PCMH"/>
</dbReference>
<dbReference type="PROSITE" id="PS51387">
    <property type="entry name" value="FAD_PCMH"/>
    <property type="match status" value="1"/>
</dbReference>
<dbReference type="EMBL" id="CAJVPI010000123">
    <property type="protein sequence ID" value="CAG8484636.1"/>
    <property type="molecule type" value="Genomic_DNA"/>
</dbReference>
<evidence type="ECO:0000256" key="3">
    <source>
        <dbReference type="ARBA" id="ARBA00022630"/>
    </source>
</evidence>
<evidence type="ECO:0000256" key="1">
    <source>
        <dbReference type="ARBA" id="ARBA00005083"/>
    </source>
</evidence>
<dbReference type="SUPFAM" id="SSF56176">
    <property type="entry name" value="FAD-binding/transporter-associated domain-like"/>
    <property type="match status" value="1"/>
</dbReference>
<evidence type="ECO:0000256" key="6">
    <source>
        <dbReference type="ARBA" id="ARBA00033418"/>
    </source>
</evidence>
<dbReference type="GO" id="GO:0071949">
    <property type="term" value="F:FAD binding"/>
    <property type="evidence" value="ECO:0007669"/>
    <property type="project" value="InterPro"/>
</dbReference>
<gene>
    <name evidence="8" type="ORF">PBRASI_LOCUS1766</name>
</gene>
<dbReference type="InterPro" id="IPR007173">
    <property type="entry name" value="ALO_C"/>
</dbReference>
<dbReference type="AlphaFoldDB" id="A0A9N8WC02"/>
<keyword evidence="3" id="KW-0285">Flavoprotein</keyword>
<evidence type="ECO:0000313" key="8">
    <source>
        <dbReference type="EMBL" id="CAG8484636.1"/>
    </source>
</evidence>